<evidence type="ECO:0000313" key="2">
    <source>
        <dbReference type="Proteomes" id="UP000291144"/>
    </source>
</evidence>
<gene>
    <name evidence="1" type="ORF">E0H73_26990</name>
</gene>
<proteinExistence type="predicted"/>
<dbReference type="OrthoDB" id="9794241at2"/>
<dbReference type="RefSeq" id="WP_131361375.1">
    <property type="nucleotide sequence ID" value="NZ_SJKB01000009.1"/>
</dbReference>
<dbReference type="Pfam" id="PF09365">
    <property type="entry name" value="DUF2461"/>
    <property type="match status" value="1"/>
</dbReference>
<name>A0A4R0KEQ9_9ACTN</name>
<dbReference type="AlphaFoldDB" id="A0A4R0KEQ9"/>
<keyword evidence="2" id="KW-1185">Reference proteome</keyword>
<organism evidence="1 2">
    <name type="scientific">Kribbella pittospori</name>
    <dbReference type="NCBI Taxonomy" id="722689"/>
    <lineage>
        <taxon>Bacteria</taxon>
        <taxon>Bacillati</taxon>
        <taxon>Actinomycetota</taxon>
        <taxon>Actinomycetes</taxon>
        <taxon>Propionibacteriales</taxon>
        <taxon>Kribbellaceae</taxon>
        <taxon>Kribbella</taxon>
    </lineage>
</organism>
<protein>
    <submittedName>
        <fullName evidence="1">DUF2461 family protein</fullName>
    </submittedName>
</protein>
<dbReference type="Proteomes" id="UP000291144">
    <property type="component" value="Unassembled WGS sequence"/>
</dbReference>
<accession>A0A4R0KEQ9</accession>
<dbReference type="EMBL" id="SJKB01000009">
    <property type="protein sequence ID" value="TCC57997.1"/>
    <property type="molecule type" value="Genomic_DNA"/>
</dbReference>
<evidence type="ECO:0000313" key="1">
    <source>
        <dbReference type="EMBL" id="TCC57997.1"/>
    </source>
</evidence>
<dbReference type="InterPro" id="IPR012808">
    <property type="entry name" value="CHP02453"/>
</dbReference>
<reference evidence="1 2" key="1">
    <citation type="submission" date="2019-02" db="EMBL/GenBank/DDBJ databases">
        <title>Kribbella capetownensis sp. nov. and Kribbella speibonae sp. nov., isolated from soil.</title>
        <authorList>
            <person name="Curtis S.M."/>
            <person name="Norton I."/>
            <person name="Everest G.J."/>
            <person name="Meyers P.R."/>
        </authorList>
    </citation>
    <scope>NUCLEOTIDE SEQUENCE [LARGE SCALE GENOMIC DNA]</scope>
    <source>
        <strain evidence="1 2">NRRL B-24813</strain>
    </source>
</reference>
<sequence>MGFQGWSDAAFDVMVDLDGDPSPVQLESHRDALERYVRGPLQELCDELNETGEFGKFWLGGMSDRAAAWQRQNATSWIARRIRISFTFDLDGFALGGGSAHPESDQVRRYRAMVDAEDSGRELAGIVETLGRDGYELAGPTAVRMPREYSPDHPRADLLRRRSVYAEKPIDTDDVGLIAKALRPLIELTTWYTDYVVTTGWEKP</sequence>
<comment type="caution">
    <text evidence="1">The sequence shown here is derived from an EMBL/GenBank/DDBJ whole genome shotgun (WGS) entry which is preliminary data.</text>
</comment>